<proteinExistence type="predicted"/>
<dbReference type="CDD" id="cd00211">
    <property type="entry name" value="PTS_IIA_fru"/>
    <property type="match status" value="1"/>
</dbReference>
<evidence type="ECO:0000259" key="1">
    <source>
        <dbReference type="PROSITE" id="PS51094"/>
    </source>
</evidence>
<gene>
    <name evidence="2" type="ORF">EKM59_01540</name>
</gene>
<dbReference type="InterPro" id="IPR051541">
    <property type="entry name" value="PTS_SugarTrans_NitroReg"/>
</dbReference>
<dbReference type="OrthoDB" id="95460at2"/>
<reference evidence="2 3" key="1">
    <citation type="submission" date="2018-12" db="EMBL/GenBank/DDBJ databases">
        <title>Legionella sp,whole genome shotgun sequence.</title>
        <authorList>
            <person name="Wu H."/>
        </authorList>
    </citation>
    <scope>NUCLEOTIDE SEQUENCE [LARGE SCALE GENOMIC DNA]</scope>
    <source>
        <strain evidence="3">km714</strain>
    </source>
</reference>
<protein>
    <submittedName>
        <fullName evidence="2">PTS sugar transporter subunit IIA</fullName>
    </submittedName>
</protein>
<evidence type="ECO:0000313" key="2">
    <source>
        <dbReference type="EMBL" id="RUQ90779.1"/>
    </source>
</evidence>
<name>A0A3S0V6G0_9GAMM</name>
<sequence>MVFRHLLQPRDICIDATAKSKTAVLLKISQILSDAHPELNMEALFDAYWKRESLGSTTIGHGVMIPHIRSEVIQTMCSCLLKLQHPVDFGATDKQPVDIVLALVVPQHQIQEHLQILNQITKQFSIPAFRAACRKATECSTLYSLLTEDNLAQTEIV</sequence>
<dbReference type="EMBL" id="RZGR01000003">
    <property type="protein sequence ID" value="RUQ90779.1"/>
    <property type="molecule type" value="Genomic_DNA"/>
</dbReference>
<dbReference type="InterPro" id="IPR002178">
    <property type="entry name" value="PTS_EIIA_type-2_dom"/>
</dbReference>
<dbReference type="SUPFAM" id="SSF55804">
    <property type="entry name" value="Phoshotransferase/anion transport protein"/>
    <property type="match status" value="1"/>
</dbReference>
<comment type="caution">
    <text evidence="2">The sequence shown here is derived from an EMBL/GenBank/DDBJ whole genome shotgun (WGS) entry which is preliminary data.</text>
</comment>
<keyword evidence="2" id="KW-0813">Transport</keyword>
<dbReference type="PANTHER" id="PTHR47738:SF1">
    <property type="entry name" value="NITROGEN REGULATORY PROTEIN"/>
    <property type="match status" value="1"/>
</dbReference>
<evidence type="ECO:0000313" key="3">
    <source>
        <dbReference type="Proteomes" id="UP000288012"/>
    </source>
</evidence>
<dbReference type="RefSeq" id="WP_126954718.1">
    <property type="nucleotide sequence ID" value="NZ_RZGR01000003.1"/>
</dbReference>
<dbReference type="PANTHER" id="PTHR47738">
    <property type="entry name" value="PTS SYSTEM FRUCTOSE-LIKE EIIA COMPONENT-RELATED"/>
    <property type="match status" value="1"/>
</dbReference>
<organism evidence="2 3">
    <name type="scientific">Legionella septentrionalis</name>
    <dbReference type="NCBI Taxonomy" id="2498109"/>
    <lineage>
        <taxon>Bacteria</taxon>
        <taxon>Pseudomonadati</taxon>
        <taxon>Pseudomonadota</taxon>
        <taxon>Gammaproteobacteria</taxon>
        <taxon>Legionellales</taxon>
        <taxon>Legionellaceae</taxon>
        <taxon>Legionella</taxon>
    </lineage>
</organism>
<keyword evidence="2" id="KW-0762">Sugar transport</keyword>
<dbReference type="Gene3D" id="3.40.930.10">
    <property type="entry name" value="Mannitol-specific EII, Chain A"/>
    <property type="match status" value="1"/>
</dbReference>
<dbReference type="Pfam" id="PF00359">
    <property type="entry name" value="PTS_EIIA_2"/>
    <property type="match status" value="1"/>
</dbReference>
<accession>A0A3S0V6G0</accession>
<feature type="domain" description="PTS EIIA type-2" evidence="1">
    <location>
        <begin position="5"/>
        <end position="149"/>
    </location>
</feature>
<keyword evidence="3" id="KW-1185">Reference proteome</keyword>
<dbReference type="Proteomes" id="UP000288012">
    <property type="component" value="Unassembled WGS sequence"/>
</dbReference>
<dbReference type="PROSITE" id="PS51094">
    <property type="entry name" value="PTS_EIIA_TYPE_2"/>
    <property type="match status" value="1"/>
</dbReference>
<dbReference type="AlphaFoldDB" id="A0A3S0V6G0"/>
<dbReference type="GO" id="GO:0030295">
    <property type="term" value="F:protein kinase activator activity"/>
    <property type="evidence" value="ECO:0007669"/>
    <property type="project" value="TreeGrafter"/>
</dbReference>
<dbReference type="InterPro" id="IPR016152">
    <property type="entry name" value="PTrfase/Anion_transptr"/>
</dbReference>